<dbReference type="STRING" id="13035.Dacsa_3445"/>
<feature type="transmembrane region" description="Helical" evidence="1">
    <location>
        <begin position="16"/>
        <end position="38"/>
    </location>
</feature>
<feature type="transmembrane region" description="Helical" evidence="1">
    <location>
        <begin position="58"/>
        <end position="76"/>
    </location>
</feature>
<dbReference type="eggNOG" id="ENOG5032WJF">
    <property type="taxonomic scope" value="Bacteria"/>
</dbReference>
<protein>
    <recommendedName>
        <fullName evidence="4">Peptide chain release factor 1</fullName>
    </recommendedName>
</protein>
<name>K9YZM1_DACS8</name>
<reference evidence="2" key="1">
    <citation type="submission" date="2012-04" db="EMBL/GenBank/DDBJ databases">
        <title>Finished genome of Dactylococcopsis salina PCC 8305.</title>
        <authorList>
            <consortium name="US DOE Joint Genome Institute"/>
            <person name="Gugger M."/>
            <person name="Coursin T."/>
            <person name="Rippka R."/>
            <person name="Tandeau De Marsac N."/>
            <person name="Huntemann M."/>
            <person name="Wei C.-L."/>
            <person name="Han J."/>
            <person name="Detter J.C."/>
            <person name="Han C."/>
            <person name="Tapia R."/>
            <person name="Daligault H."/>
            <person name="Chen A."/>
            <person name="Krypides N."/>
            <person name="Mavromatis K."/>
            <person name="Markowitz V."/>
            <person name="Szeto E."/>
            <person name="Ivanova N."/>
            <person name="Ovchinnikova G."/>
            <person name="Pagani I."/>
            <person name="Pati A."/>
            <person name="Goodwin L."/>
            <person name="Peters L."/>
            <person name="Pitluck S."/>
            <person name="Woyke T."/>
            <person name="Kerfeld C."/>
        </authorList>
    </citation>
    <scope>NUCLEOTIDE SEQUENCE [LARGE SCALE GENOMIC DNA]</scope>
    <source>
        <strain evidence="2">PCC 8305</strain>
    </source>
</reference>
<proteinExistence type="predicted"/>
<dbReference type="OrthoDB" id="467942at2"/>
<dbReference type="EMBL" id="CP003944">
    <property type="protein sequence ID" value="AFZ51937.1"/>
    <property type="molecule type" value="Genomic_DNA"/>
</dbReference>
<dbReference type="KEGG" id="dsl:Dacsa_3445"/>
<sequence length="137" mass="15144">MNDPLRRFKSQPWKPLSLIALTTVAIVSAIDYLLIFLLANSEPFRSSISFLFSPPLGMLIPLAVAGGIGILGVYICDQFRSQVFLNAGSLWALVLCLVIALALTGLLPLPSFLVQFSYPALLGIMVGVFWKGRRYWR</sequence>
<dbReference type="RefSeq" id="WP_015230911.1">
    <property type="nucleotide sequence ID" value="NC_019780.1"/>
</dbReference>
<gene>
    <name evidence="2" type="ORF">Dacsa_3445</name>
</gene>
<feature type="transmembrane region" description="Helical" evidence="1">
    <location>
        <begin position="112"/>
        <end position="130"/>
    </location>
</feature>
<feature type="transmembrane region" description="Helical" evidence="1">
    <location>
        <begin position="83"/>
        <end position="106"/>
    </location>
</feature>
<keyword evidence="3" id="KW-1185">Reference proteome</keyword>
<keyword evidence="1" id="KW-1133">Transmembrane helix</keyword>
<keyword evidence="1" id="KW-0472">Membrane</keyword>
<dbReference type="AlphaFoldDB" id="K9YZM1"/>
<evidence type="ECO:0008006" key="4">
    <source>
        <dbReference type="Google" id="ProtNLM"/>
    </source>
</evidence>
<accession>K9YZM1</accession>
<keyword evidence="1" id="KW-0812">Transmembrane</keyword>
<evidence type="ECO:0000313" key="3">
    <source>
        <dbReference type="Proteomes" id="UP000010482"/>
    </source>
</evidence>
<organism evidence="2 3">
    <name type="scientific">Dactylococcopsis salina (strain PCC 8305)</name>
    <name type="common">Myxobactron salinum</name>
    <dbReference type="NCBI Taxonomy" id="13035"/>
    <lineage>
        <taxon>Bacteria</taxon>
        <taxon>Bacillati</taxon>
        <taxon>Cyanobacteriota</taxon>
        <taxon>Cyanophyceae</taxon>
        <taxon>Nodosilineales</taxon>
        <taxon>Cymatolegaceae</taxon>
        <taxon>Dactylococcopsis</taxon>
    </lineage>
</organism>
<evidence type="ECO:0000313" key="2">
    <source>
        <dbReference type="EMBL" id="AFZ51937.1"/>
    </source>
</evidence>
<dbReference type="HOGENOM" id="CLU_125508_0_0_3"/>
<dbReference type="Proteomes" id="UP000010482">
    <property type="component" value="Chromosome"/>
</dbReference>
<evidence type="ECO:0000256" key="1">
    <source>
        <dbReference type="SAM" id="Phobius"/>
    </source>
</evidence>